<evidence type="ECO:0000313" key="2">
    <source>
        <dbReference type="Proteomes" id="UP001449225"/>
    </source>
</evidence>
<name>A0ABU9TWG4_9GAMM</name>
<reference evidence="1 2" key="1">
    <citation type="submission" date="2024-03" db="EMBL/GenBank/DDBJ databases">
        <title>Community enrichment and isolation of bacterial strains for fucoidan degradation.</title>
        <authorList>
            <person name="Sichert A."/>
        </authorList>
    </citation>
    <scope>NUCLEOTIDE SEQUENCE [LARGE SCALE GENOMIC DNA]</scope>
    <source>
        <strain evidence="1 2">AS76</strain>
    </source>
</reference>
<protein>
    <submittedName>
        <fullName evidence="1">DUF523 domain-containing protein</fullName>
    </submittedName>
</protein>
<dbReference type="Pfam" id="PF04463">
    <property type="entry name" value="2-thiour_desulf"/>
    <property type="match status" value="1"/>
</dbReference>
<dbReference type="InterPro" id="IPR007553">
    <property type="entry name" value="2-thiour_desulf"/>
</dbReference>
<dbReference type="PANTHER" id="PTHR30087">
    <property type="entry name" value="INNER MEMBRANE PROTEIN"/>
    <property type="match status" value="1"/>
</dbReference>
<gene>
    <name evidence="1" type="ORF">WNY58_13965</name>
</gene>
<evidence type="ECO:0000313" key="1">
    <source>
        <dbReference type="EMBL" id="MEM5537492.1"/>
    </source>
</evidence>
<dbReference type="EMBL" id="JBBMRA010000015">
    <property type="protein sequence ID" value="MEM5537492.1"/>
    <property type="molecule type" value="Genomic_DNA"/>
</dbReference>
<organism evidence="1 2">
    <name type="scientific">Neptuniibacter pectenicola</name>
    <dbReference type="NCBI Taxonomy" id="1806669"/>
    <lineage>
        <taxon>Bacteria</taxon>
        <taxon>Pseudomonadati</taxon>
        <taxon>Pseudomonadota</taxon>
        <taxon>Gammaproteobacteria</taxon>
        <taxon>Oceanospirillales</taxon>
        <taxon>Oceanospirillaceae</taxon>
        <taxon>Neptuniibacter</taxon>
    </lineage>
</organism>
<dbReference type="RefSeq" id="WP_342854830.1">
    <property type="nucleotide sequence ID" value="NZ_JBBMRA010000015.1"/>
</dbReference>
<sequence>MKRILISACMLGQKVRFDGGHHLINHPILKRWQEEGRLVPICPEISGGLATPRPPAETQCKFPILITTKEGLDVTPQFLRGAEKTLEVAQREGVVCALMKAKSPSCGNNQIYDGNFTNTLTDGAGVAAAELLRNGIPVFNEKQLPELFAFIEDSERITA</sequence>
<proteinExistence type="predicted"/>
<accession>A0ABU9TWG4</accession>
<comment type="caution">
    <text evidence="1">The sequence shown here is derived from an EMBL/GenBank/DDBJ whole genome shotgun (WGS) entry which is preliminary data.</text>
</comment>
<dbReference type="PANTHER" id="PTHR30087:SF1">
    <property type="entry name" value="HYPOTHETICAL CYTOSOLIC PROTEIN"/>
    <property type="match status" value="1"/>
</dbReference>
<keyword evidence="2" id="KW-1185">Reference proteome</keyword>
<dbReference type="Proteomes" id="UP001449225">
    <property type="component" value="Unassembled WGS sequence"/>
</dbReference>